<dbReference type="Gene3D" id="4.10.950.10">
    <property type="entry name" value="Ribosomal protein L2, domain 3"/>
    <property type="match status" value="1"/>
</dbReference>
<sequence>MLLSSHQQYAHTHLNKKPARLRAPDFAEGNGYIRGIVKEIIHDFGRGAPLARVLRKDTFVATEGLHTCTFVYCGKKATLAVGNLIPVGQFVCNVDEKVGDRGAPARTLGNYATVIGHSPDGNKTWIRLPNEAKKTMPGGVRATIGIVASSGRFDKPLLNAGRVCYKFQAKSYNCPVLVAAIPVDHPHAGGDHHIGKNQSSR</sequence>
<keyword evidence="7" id="KW-1185">Reference proteome</keyword>
<dbReference type="Pfam" id="PF00181">
    <property type="entry name" value="Ribosomal_L2_N"/>
    <property type="match status" value="1"/>
</dbReference>
<dbReference type="SUPFAM" id="SSF50104">
    <property type="entry name" value="Translation proteins SH3-like domain"/>
    <property type="match status" value="1"/>
</dbReference>
<feature type="domain" description="Large ribosomal subunit protein uL2 C-terminal" evidence="4">
    <location>
        <begin position="79"/>
        <end position="197"/>
    </location>
</feature>
<dbReference type="InterPro" id="IPR014722">
    <property type="entry name" value="Rib_uL2_dom2"/>
</dbReference>
<proteinExistence type="inferred from homology"/>
<dbReference type="PANTHER" id="PTHR13691:SF16">
    <property type="entry name" value="LARGE RIBOSOMAL SUBUNIT PROTEIN UL2"/>
    <property type="match status" value="1"/>
</dbReference>
<keyword evidence="2" id="KW-0689">Ribosomal protein</keyword>
<dbReference type="PANTHER" id="PTHR13691">
    <property type="entry name" value="RIBOSOMAL PROTEIN L2"/>
    <property type="match status" value="1"/>
</dbReference>
<accession>A0AAD7MED1</accession>
<dbReference type="InterPro" id="IPR008991">
    <property type="entry name" value="Translation_prot_SH3-like_sf"/>
</dbReference>
<dbReference type="SUPFAM" id="SSF50249">
    <property type="entry name" value="Nucleic acid-binding proteins"/>
    <property type="match status" value="1"/>
</dbReference>
<evidence type="ECO:0000313" key="7">
    <source>
        <dbReference type="Proteomes" id="UP001215598"/>
    </source>
</evidence>
<keyword evidence="3" id="KW-0687">Ribonucleoprotein</keyword>
<evidence type="ECO:0000256" key="3">
    <source>
        <dbReference type="ARBA" id="ARBA00023274"/>
    </source>
</evidence>
<evidence type="ECO:0000259" key="4">
    <source>
        <dbReference type="SMART" id="SM01382"/>
    </source>
</evidence>
<comment type="caution">
    <text evidence="6">The sequence shown here is derived from an EMBL/GenBank/DDBJ whole genome shotgun (WGS) entry which is preliminary data.</text>
</comment>
<protein>
    <submittedName>
        <fullName evidence="6">Translation protein SH3-like domain-containing protein</fullName>
    </submittedName>
</protein>
<dbReference type="GO" id="GO:0002181">
    <property type="term" value="P:cytoplasmic translation"/>
    <property type="evidence" value="ECO:0007669"/>
    <property type="project" value="TreeGrafter"/>
</dbReference>
<gene>
    <name evidence="6" type="ORF">B0H16DRAFT_1810765</name>
</gene>
<dbReference type="EMBL" id="JARKIB010000347">
    <property type="protein sequence ID" value="KAJ7713253.1"/>
    <property type="molecule type" value="Genomic_DNA"/>
</dbReference>
<dbReference type="InterPro" id="IPR002171">
    <property type="entry name" value="Ribosomal_uL2"/>
</dbReference>
<dbReference type="Gene3D" id="2.30.30.30">
    <property type="match status" value="1"/>
</dbReference>
<dbReference type="Gene3D" id="2.40.50.140">
    <property type="entry name" value="Nucleic acid-binding proteins"/>
    <property type="match status" value="1"/>
</dbReference>
<name>A0AAD7MED1_9AGAR</name>
<dbReference type="GO" id="GO:0003723">
    <property type="term" value="F:RNA binding"/>
    <property type="evidence" value="ECO:0007669"/>
    <property type="project" value="TreeGrafter"/>
</dbReference>
<dbReference type="InterPro" id="IPR022669">
    <property type="entry name" value="Ribosomal_uL2_C"/>
</dbReference>
<organism evidence="6 7">
    <name type="scientific">Mycena metata</name>
    <dbReference type="NCBI Taxonomy" id="1033252"/>
    <lineage>
        <taxon>Eukaryota</taxon>
        <taxon>Fungi</taxon>
        <taxon>Dikarya</taxon>
        <taxon>Basidiomycota</taxon>
        <taxon>Agaricomycotina</taxon>
        <taxon>Agaricomycetes</taxon>
        <taxon>Agaricomycetidae</taxon>
        <taxon>Agaricales</taxon>
        <taxon>Marasmiineae</taxon>
        <taxon>Mycenaceae</taxon>
        <taxon>Mycena</taxon>
    </lineage>
</organism>
<feature type="domain" description="Large ribosomal subunit protein uL2 RNA-binding" evidence="5">
    <location>
        <begin position="5"/>
        <end position="73"/>
    </location>
</feature>
<dbReference type="AlphaFoldDB" id="A0AAD7MED1"/>
<evidence type="ECO:0000259" key="5">
    <source>
        <dbReference type="SMART" id="SM01383"/>
    </source>
</evidence>
<dbReference type="GO" id="GO:0003735">
    <property type="term" value="F:structural constituent of ribosome"/>
    <property type="evidence" value="ECO:0007669"/>
    <property type="project" value="InterPro"/>
</dbReference>
<dbReference type="Pfam" id="PF03947">
    <property type="entry name" value="Ribosomal_L2_C"/>
    <property type="match status" value="1"/>
</dbReference>
<evidence type="ECO:0000313" key="6">
    <source>
        <dbReference type="EMBL" id="KAJ7713253.1"/>
    </source>
</evidence>
<comment type="similarity">
    <text evidence="1">Belongs to the universal ribosomal protein uL2 family.</text>
</comment>
<dbReference type="InterPro" id="IPR022666">
    <property type="entry name" value="Ribosomal_uL2_RNA-bd_dom"/>
</dbReference>
<reference evidence="6" key="1">
    <citation type="submission" date="2023-03" db="EMBL/GenBank/DDBJ databases">
        <title>Massive genome expansion in bonnet fungi (Mycena s.s.) driven by repeated elements and novel gene families across ecological guilds.</title>
        <authorList>
            <consortium name="Lawrence Berkeley National Laboratory"/>
            <person name="Harder C.B."/>
            <person name="Miyauchi S."/>
            <person name="Viragh M."/>
            <person name="Kuo A."/>
            <person name="Thoen E."/>
            <person name="Andreopoulos B."/>
            <person name="Lu D."/>
            <person name="Skrede I."/>
            <person name="Drula E."/>
            <person name="Henrissat B."/>
            <person name="Morin E."/>
            <person name="Kohler A."/>
            <person name="Barry K."/>
            <person name="LaButti K."/>
            <person name="Morin E."/>
            <person name="Salamov A."/>
            <person name="Lipzen A."/>
            <person name="Mereny Z."/>
            <person name="Hegedus B."/>
            <person name="Baldrian P."/>
            <person name="Stursova M."/>
            <person name="Weitz H."/>
            <person name="Taylor A."/>
            <person name="Grigoriev I.V."/>
            <person name="Nagy L.G."/>
            <person name="Martin F."/>
            <person name="Kauserud H."/>
        </authorList>
    </citation>
    <scope>NUCLEOTIDE SEQUENCE</scope>
    <source>
        <strain evidence="6">CBHHK182m</strain>
    </source>
</reference>
<dbReference type="Proteomes" id="UP001215598">
    <property type="component" value="Unassembled WGS sequence"/>
</dbReference>
<dbReference type="SMART" id="SM01382">
    <property type="entry name" value="Ribosomal_L2_C"/>
    <property type="match status" value="1"/>
</dbReference>
<evidence type="ECO:0000256" key="2">
    <source>
        <dbReference type="ARBA" id="ARBA00022980"/>
    </source>
</evidence>
<dbReference type="InterPro" id="IPR014726">
    <property type="entry name" value="Ribosomal_uL2_dom3"/>
</dbReference>
<dbReference type="GO" id="GO:0022625">
    <property type="term" value="C:cytosolic large ribosomal subunit"/>
    <property type="evidence" value="ECO:0007669"/>
    <property type="project" value="TreeGrafter"/>
</dbReference>
<dbReference type="SMART" id="SM01383">
    <property type="entry name" value="Ribosomal_L2"/>
    <property type="match status" value="1"/>
</dbReference>
<evidence type="ECO:0000256" key="1">
    <source>
        <dbReference type="ARBA" id="ARBA00005636"/>
    </source>
</evidence>
<dbReference type="InterPro" id="IPR012340">
    <property type="entry name" value="NA-bd_OB-fold"/>
</dbReference>